<reference evidence="2 3" key="1">
    <citation type="journal article" date="2024" name="J Genomics">
        <title>Draft genome sequencing and assembly of Favolaschia claudopus CIRM-BRFM 2984 isolated from oak limbs.</title>
        <authorList>
            <person name="Navarro D."/>
            <person name="Drula E."/>
            <person name="Chaduli D."/>
            <person name="Cazenave R."/>
            <person name="Ahrendt S."/>
            <person name="Wang J."/>
            <person name="Lipzen A."/>
            <person name="Daum C."/>
            <person name="Barry K."/>
            <person name="Grigoriev I.V."/>
            <person name="Favel A."/>
            <person name="Rosso M.N."/>
            <person name="Martin F."/>
        </authorList>
    </citation>
    <scope>NUCLEOTIDE SEQUENCE [LARGE SCALE GENOMIC DNA]</scope>
    <source>
        <strain evidence="2 3">CIRM-BRFM 2984</strain>
    </source>
</reference>
<organism evidence="2 3">
    <name type="scientific">Favolaschia claudopus</name>
    <dbReference type="NCBI Taxonomy" id="2862362"/>
    <lineage>
        <taxon>Eukaryota</taxon>
        <taxon>Fungi</taxon>
        <taxon>Dikarya</taxon>
        <taxon>Basidiomycota</taxon>
        <taxon>Agaricomycotina</taxon>
        <taxon>Agaricomycetes</taxon>
        <taxon>Agaricomycetidae</taxon>
        <taxon>Agaricales</taxon>
        <taxon>Marasmiineae</taxon>
        <taxon>Mycenaceae</taxon>
        <taxon>Favolaschia</taxon>
    </lineage>
</organism>
<sequence length="392" mass="43739">MGGFNTVIHNVSEAAPHKKLKRDAMASKTPLAKLLSCARYFPRAVSPYLDIGTVLFYGSEDLWGKKTTVDACNTITIPDKERREQEKHVKAFKEMFSISPECLEVVREFHKDKNDWAELISRFRGAAAGARQTDTTNLKHELNYVLEDPRQSLVPNIPRTESKSNRGLNHPMLRNAIIPWPIRIQINELTTPTDDSEPTPTPAAKKALKALMKGKTIEKKPALTGASDAWPSCFYAENSFNPDDPENGLFCSQFILRVLRHTWTTPSSAIDGCTKIPKICHANGHGQFKVTPRMLGYACAQARTMISTSEWTEKDGSYKYDKMFDNVLALFEADETDPWAVETLEWLQNGVFGVADDDSDDSGDEEGAESPATRVRNRRAARRAAASSPSSE</sequence>
<dbReference type="Pfam" id="PF20414">
    <property type="entry name" value="DUF6698"/>
    <property type="match status" value="1"/>
</dbReference>
<dbReference type="Proteomes" id="UP001362999">
    <property type="component" value="Unassembled WGS sequence"/>
</dbReference>
<comment type="caution">
    <text evidence="2">The sequence shown here is derived from an EMBL/GenBank/DDBJ whole genome shotgun (WGS) entry which is preliminary data.</text>
</comment>
<dbReference type="InterPro" id="IPR046521">
    <property type="entry name" value="DUF6698"/>
</dbReference>
<evidence type="ECO:0000313" key="3">
    <source>
        <dbReference type="Proteomes" id="UP001362999"/>
    </source>
</evidence>
<accession>A0AAW0ASY6</accession>
<dbReference type="EMBL" id="JAWWNJ010000050">
    <property type="protein sequence ID" value="KAK7016578.1"/>
    <property type="molecule type" value="Genomic_DNA"/>
</dbReference>
<proteinExistence type="predicted"/>
<name>A0AAW0ASY6_9AGAR</name>
<protein>
    <submittedName>
        <fullName evidence="2">Uncharacterized protein</fullName>
    </submittedName>
</protein>
<gene>
    <name evidence="2" type="ORF">R3P38DRAFT_3321042</name>
</gene>
<dbReference type="AlphaFoldDB" id="A0AAW0ASY6"/>
<feature type="region of interest" description="Disordered" evidence="1">
    <location>
        <begin position="355"/>
        <end position="392"/>
    </location>
</feature>
<feature type="compositionally biased region" description="Acidic residues" evidence="1">
    <location>
        <begin position="355"/>
        <end position="368"/>
    </location>
</feature>
<evidence type="ECO:0000256" key="1">
    <source>
        <dbReference type="SAM" id="MobiDB-lite"/>
    </source>
</evidence>
<keyword evidence="3" id="KW-1185">Reference proteome</keyword>
<evidence type="ECO:0000313" key="2">
    <source>
        <dbReference type="EMBL" id="KAK7016578.1"/>
    </source>
</evidence>